<accession>A0A8J6NP98</accession>
<comment type="function">
    <text evidence="5">Catalyzes the conversion of chorismate to isochorismate.</text>
</comment>
<evidence type="ECO:0000259" key="6">
    <source>
        <dbReference type="Pfam" id="PF00425"/>
    </source>
</evidence>
<dbReference type="GO" id="GO:0008909">
    <property type="term" value="F:isochorismate synthase activity"/>
    <property type="evidence" value="ECO:0007669"/>
    <property type="project" value="UniProtKB-UniRule"/>
</dbReference>
<keyword evidence="5" id="KW-0479">Metal-binding</keyword>
<dbReference type="GO" id="GO:0000287">
    <property type="term" value="F:magnesium ion binding"/>
    <property type="evidence" value="ECO:0007669"/>
    <property type="project" value="UniProtKB-UniRule"/>
</dbReference>
<feature type="domain" description="Chorismate-utilising enzyme C-terminal" evidence="6">
    <location>
        <begin position="200"/>
        <end position="455"/>
    </location>
</feature>
<protein>
    <recommendedName>
        <fullName evidence="5">Isochorismate synthase MenF</fullName>
        <ecNumber evidence="5">5.4.4.2</ecNumber>
    </recommendedName>
    <alternativeName>
        <fullName evidence="5">Isochorismate mutase</fullName>
    </alternativeName>
</protein>
<proteinExistence type="inferred from homology"/>
<comment type="caution">
    <text evidence="7">The sequence shown here is derived from an EMBL/GenBank/DDBJ whole genome shotgun (WGS) entry which is preliminary data.</text>
</comment>
<reference evidence="7 8" key="1">
    <citation type="submission" date="2020-08" db="EMBL/GenBank/DDBJ databases">
        <title>Bridging the membrane lipid divide: bacteria of the FCB group superphylum have the potential to synthesize archaeal ether lipids.</title>
        <authorList>
            <person name="Villanueva L."/>
            <person name="Von Meijenfeldt F.A.B."/>
            <person name="Westbye A.B."/>
            <person name="Yadav S."/>
            <person name="Hopmans E.C."/>
            <person name="Dutilh B.E."/>
            <person name="Sinninghe Damste J.S."/>
        </authorList>
    </citation>
    <scope>NUCLEOTIDE SEQUENCE [LARGE SCALE GENOMIC DNA]</scope>
    <source>
        <strain evidence="7">NIOZ-UU30</strain>
    </source>
</reference>
<keyword evidence="4 5" id="KW-0413">Isomerase</keyword>
<dbReference type="UniPathway" id="UPA01057">
    <property type="reaction ID" value="UER00163"/>
</dbReference>
<organism evidence="7 8">
    <name type="scientific">Candidatus Desulfatibia profunda</name>
    <dbReference type="NCBI Taxonomy" id="2841695"/>
    <lineage>
        <taxon>Bacteria</taxon>
        <taxon>Pseudomonadati</taxon>
        <taxon>Thermodesulfobacteriota</taxon>
        <taxon>Desulfobacteria</taxon>
        <taxon>Desulfobacterales</taxon>
        <taxon>Desulfobacterales incertae sedis</taxon>
        <taxon>Candidatus Desulfatibia</taxon>
    </lineage>
</organism>
<evidence type="ECO:0000256" key="4">
    <source>
        <dbReference type="ARBA" id="ARBA00023235"/>
    </source>
</evidence>
<dbReference type="InterPro" id="IPR034681">
    <property type="entry name" value="MenF"/>
</dbReference>
<dbReference type="EC" id="5.4.4.2" evidence="5"/>
<dbReference type="PANTHER" id="PTHR47253:SF4">
    <property type="entry name" value="ISOCHORISMATE SYNTHASE 2, CHLOROPLASTIC"/>
    <property type="match status" value="1"/>
</dbReference>
<dbReference type="Pfam" id="PF00425">
    <property type="entry name" value="Chorismate_bind"/>
    <property type="match status" value="1"/>
</dbReference>
<sequence length="464" mass="53136">MRTVFRQDKLNHIQRAVESMAKKIKTILTLSADSPAKHKKILRLTIEVPDQPLLPWLMNQKSSLKIYWSDRQDKFEMAGVGAADYVGDGDEYGYYELFRRLHGYLDNSGDRVRYYGGFNFGSNQEADDGWKRFGRYFFILPRFELVKSANKAFFVCNLLTDVDGYHYRPIMSQLEAISFENGNISHDIPKIISEKDFPKKNRWIEIVQSALAACDAQQYEKIVLARKTVLELSESLNCLVILHNLKEEVSNSYKFCFQPEDNLAFIGASPELLYYREGKKIRCEAVAGTRPRGRTKEEDQRYSAELLRSEKDLREHRYVIHSIEDAFKPLARSVLNCNPTSTSLLKLSRIQHLITPFEFELKENVSDAELIGALHPTAAVGGYPKDKTIGEIMRLEGFNRGWYAAPVGWVGRDAAEFVVAIRSGLVKGNFLSLYSGAGIINGSVPENEWDEMNYKIEMFLRVFT</sequence>
<evidence type="ECO:0000313" key="7">
    <source>
        <dbReference type="EMBL" id="MBC8362219.1"/>
    </source>
</evidence>
<feature type="binding site" evidence="5">
    <location>
        <position position="451"/>
    </location>
    <ligand>
        <name>Mg(2+)</name>
        <dbReference type="ChEBI" id="CHEBI:18420"/>
    </ligand>
</feature>
<evidence type="ECO:0000256" key="2">
    <source>
        <dbReference type="ARBA" id="ARBA00005297"/>
    </source>
</evidence>
<feature type="binding site" evidence="5">
    <location>
        <position position="315"/>
    </location>
    <ligand>
        <name>Mg(2+)</name>
        <dbReference type="ChEBI" id="CHEBI:18420"/>
    </ligand>
</feature>
<dbReference type="AlphaFoldDB" id="A0A8J6NP98"/>
<dbReference type="NCBIfam" id="TIGR00543">
    <property type="entry name" value="isochor_syn"/>
    <property type="match status" value="1"/>
</dbReference>
<dbReference type="Gene3D" id="3.60.120.10">
    <property type="entry name" value="Anthranilate synthase"/>
    <property type="match status" value="1"/>
</dbReference>
<dbReference type="EMBL" id="JACNJH010000176">
    <property type="protein sequence ID" value="MBC8362219.1"/>
    <property type="molecule type" value="Genomic_DNA"/>
</dbReference>
<comment type="catalytic activity">
    <reaction evidence="1 5">
        <text>chorismate = isochorismate</text>
        <dbReference type="Rhea" id="RHEA:18985"/>
        <dbReference type="ChEBI" id="CHEBI:29748"/>
        <dbReference type="ChEBI" id="CHEBI:29780"/>
        <dbReference type="EC" id="5.4.4.2"/>
    </reaction>
</comment>
<dbReference type="HAMAP" id="MF_01935">
    <property type="entry name" value="MenF"/>
    <property type="match status" value="1"/>
</dbReference>
<comment type="pathway">
    <text evidence="5">Quinol/quinone metabolism; 1,4-dihydroxy-2-naphthoate biosynthesis; 1,4-dihydroxy-2-naphthoate from chorismate: step 1/7.</text>
</comment>
<keyword evidence="3 5" id="KW-0460">Magnesium</keyword>
<evidence type="ECO:0000256" key="1">
    <source>
        <dbReference type="ARBA" id="ARBA00000799"/>
    </source>
</evidence>
<name>A0A8J6NP98_9BACT</name>
<dbReference type="PANTHER" id="PTHR47253">
    <property type="match status" value="1"/>
</dbReference>
<evidence type="ECO:0000313" key="8">
    <source>
        <dbReference type="Proteomes" id="UP000603434"/>
    </source>
</evidence>
<dbReference type="GO" id="GO:0009234">
    <property type="term" value="P:menaquinone biosynthetic process"/>
    <property type="evidence" value="ECO:0007669"/>
    <property type="project" value="UniProtKB-UniRule"/>
</dbReference>
<keyword evidence="5" id="KW-0474">Menaquinone biosynthesis</keyword>
<comment type="similarity">
    <text evidence="2 5">Belongs to the isochorismate synthase family.</text>
</comment>
<evidence type="ECO:0000256" key="3">
    <source>
        <dbReference type="ARBA" id="ARBA00022842"/>
    </source>
</evidence>
<dbReference type="UniPathway" id="UPA00079"/>
<comment type="pathway">
    <text evidence="5">Quinol/quinone metabolism; menaquinone biosynthesis.</text>
</comment>
<dbReference type="InterPro" id="IPR044250">
    <property type="entry name" value="MenF-like"/>
</dbReference>
<dbReference type="InterPro" id="IPR015890">
    <property type="entry name" value="Chorismate_C"/>
</dbReference>
<dbReference type="InterPro" id="IPR004561">
    <property type="entry name" value="IsoChor_synthase"/>
</dbReference>
<dbReference type="InterPro" id="IPR005801">
    <property type="entry name" value="ADC_synthase"/>
</dbReference>
<gene>
    <name evidence="5" type="primary">menF</name>
    <name evidence="7" type="ORF">H8E23_12570</name>
</gene>
<dbReference type="SUPFAM" id="SSF56322">
    <property type="entry name" value="ADC synthase"/>
    <property type="match status" value="1"/>
</dbReference>
<evidence type="ECO:0000256" key="5">
    <source>
        <dbReference type="HAMAP-Rule" id="MF_01935"/>
    </source>
</evidence>
<feature type="active site" description="Proton acceptor" evidence="5">
    <location>
        <position position="221"/>
    </location>
</feature>
<feature type="active site" description="Proton donor" evidence="5">
    <location>
        <position position="271"/>
    </location>
</feature>
<comment type="cofactor">
    <cofactor evidence="5">
        <name>Mg(2+)</name>
        <dbReference type="ChEBI" id="CHEBI:18420"/>
    </cofactor>
</comment>
<dbReference type="Proteomes" id="UP000603434">
    <property type="component" value="Unassembled WGS sequence"/>
</dbReference>